<dbReference type="PROSITE" id="PS51257">
    <property type="entry name" value="PROKAR_LIPOPROTEIN"/>
    <property type="match status" value="1"/>
</dbReference>
<dbReference type="Proteomes" id="UP000614469">
    <property type="component" value="Unassembled WGS sequence"/>
</dbReference>
<protein>
    <submittedName>
        <fullName evidence="3">Uncharacterized protein</fullName>
    </submittedName>
</protein>
<feature type="compositionally biased region" description="Pro residues" evidence="1">
    <location>
        <begin position="53"/>
        <end position="62"/>
    </location>
</feature>
<evidence type="ECO:0000313" key="3">
    <source>
        <dbReference type="EMBL" id="MBC8334598.1"/>
    </source>
</evidence>
<organism evidence="3 4">
    <name type="scientific">Candidatus Desulfolinea nitratireducens</name>
    <dbReference type="NCBI Taxonomy" id="2841698"/>
    <lineage>
        <taxon>Bacteria</taxon>
        <taxon>Bacillati</taxon>
        <taxon>Chloroflexota</taxon>
        <taxon>Anaerolineae</taxon>
        <taxon>Anaerolineales</taxon>
        <taxon>Anaerolineales incertae sedis</taxon>
        <taxon>Candidatus Desulfolinea</taxon>
    </lineage>
</organism>
<feature type="chain" id="PRO_5035146554" evidence="2">
    <location>
        <begin position="21"/>
        <end position="207"/>
    </location>
</feature>
<dbReference type="AlphaFoldDB" id="A0A8J6NFP7"/>
<reference evidence="3 4" key="1">
    <citation type="submission" date="2020-08" db="EMBL/GenBank/DDBJ databases">
        <title>Bridging the membrane lipid divide: bacteria of the FCB group superphylum have the potential to synthesize archaeal ether lipids.</title>
        <authorList>
            <person name="Villanueva L."/>
            <person name="Von Meijenfeldt F.A.B."/>
            <person name="Westbye A.B."/>
            <person name="Yadav S."/>
            <person name="Hopmans E.C."/>
            <person name="Dutilh B.E."/>
            <person name="Sinninghe Damste J.S."/>
        </authorList>
    </citation>
    <scope>NUCLEOTIDE SEQUENCE [LARGE SCALE GENOMIC DNA]</scope>
    <source>
        <strain evidence="3">NIOZ-UU36</strain>
    </source>
</reference>
<evidence type="ECO:0000256" key="2">
    <source>
        <dbReference type="SAM" id="SignalP"/>
    </source>
</evidence>
<feature type="signal peptide" evidence="2">
    <location>
        <begin position="1"/>
        <end position="20"/>
    </location>
</feature>
<accession>A0A8J6NFP7</accession>
<keyword evidence="2" id="KW-0732">Signal</keyword>
<dbReference type="EMBL" id="JACNJN010000072">
    <property type="protein sequence ID" value="MBC8334598.1"/>
    <property type="molecule type" value="Genomic_DNA"/>
</dbReference>
<feature type="region of interest" description="Disordered" evidence="1">
    <location>
        <begin position="53"/>
        <end position="81"/>
    </location>
</feature>
<sequence>MKKNPIMLFIFLAFALTACNAVPVAPPTAPPPVIVTVIVPVEVTQPAPPPLATAIPTEPPLPTSTQVQEEPTVEPTEIPPSVAPQSNVGGLVFTDITRLSDTLSLNCLPTEITFNVTAIDPYIVEANLYIRMQEYPSGSVTGWKNAAVMERDGNNYSYVLKAVDINPDWRYEKGWLDYQFVAVNKYHDVIGRSEKITKEIVFTRNCS</sequence>
<evidence type="ECO:0000313" key="4">
    <source>
        <dbReference type="Proteomes" id="UP000614469"/>
    </source>
</evidence>
<proteinExistence type="predicted"/>
<comment type="caution">
    <text evidence="3">The sequence shown here is derived from an EMBL/GenBank/DDBJ whole genome shotgun (WGS) entry which is preliminary data.</text>
</comment>
<name>A0A8J6NFP7_9CHLR</name>
<gene>
    <name evidence="3" type="ORF">H8E29_04980</name>
</gene>
<feature type="compositionally biased region" description="Low complexity" evidence="1">
    <location>
        <begin position="63"/>
        <end position="76"/>
    </location>
</feature>
<evidence type="ECO:0000256" key="1">
    <source>
        <dbReference type="SAM" id="MobiDB-lite"/>
    </source>
</evidence>